<dbReference type="Gene3D" id="1.10.10.10">
    <property type="entry name" value="Winged helix-like DNA-binding domain superfamily/Winged helix DNA-binding domain"/>
    <property type="match status" value="1"/>
</dbReference>
<evidence type="ECO:0000256" key="3">
    <source>
        <dbReference type="ARBA" id="ARBA00023163"/>
    </source>
</evidence>
<feature type="domain" description="HTH gntR-type" evidence="4">
    <location>
        <begin position="7"/>
        <end position="75"/>
    </location>
</feature>
<dbReference type="InterPro" id="IPR036388">
    <property type="entry name" value="WH-like_DNA-bd_sf"/>
</dbReference>
<dbReference type="Pfam" id="PF07702">
    <property type="entry name" value="UTRA"/>
    <property type="match status" value="1"/>
</dbReference>
<dbReference type="PROSITE" id="PS50949">
    <property type="entry name" value="HTH_GNTR"/>
    <property type="match status" value="1"/>
</dbReference>
<reference evidence="5" key="2">
    <citation type="submission" date="2023-01" db="EMBL/GenBank/DDBJ databases">
        <title>Draft genome sequence of Sneathiella chinensis strain NBRC 103408.</title>
        <authorList>
            <person name="Sun Q."/>
            <person name="Mori K."/>
        </authorList>
    </citation>
    <scope>NUCLEOTIDE SEQUENCE</scope>
    <source>
        <strain evidence="5">NBRC 103408</strain>
    </source>
</reference>
<evidence type="ECO:0000256" key="1">
    <source>
        <dbReference type="ARBA" id="ARBA00023015"/>
    </source>
</evidence>
<reference evidence="5" key="1">
    <citation type="journal article" date="2014" name="Int. J. Syst. Evol. Microbiol.">
        <title>Complete genome of a new Firmicutes species belonging to the dominant human colonic microbiota ('Ruminococcus bicirculans') reveals two chromosomes and a selective capacity to utilize plant glucans.</title>
        <authorList>
            <consortium name="NISC Comparative Sequencing Program"/>
            <person name="Wegmann U."/>
            <person name="Louis P."/>
            <person name="Goesmann A."/>
            <person name="Henrissat B."/>
            <person name="Duncan S.H."/>
            <person name="Flint H.J."/>
        </authorList>
    </citation>
    <scope>NUCLEOTIDE SEQUENCE</scope>
    <source>
        <strain evidence="5">NBRC 103408</strain>
    </source>
</reference>
<sequence length="257" mass="29115">MRSGDGIPLYLKLASVFREKITRGEWPAGEQIATLPDLKQQYGVARATVQQAIRILSEEGLLSSSRGRGTFVIPQAERQNADQPPPYDQLELDPRFNIRILSRTLCHECRDVVRPLAPDMGPFIHIRKQHLFFEMPYSLVDLYVPKDVFDKIPSDADQTRLYAQLVRDYSDFKNLDGKQSITIVQADHESAVALGVTLASPLARIDSTLVTDQDIAVMSHRALIRSDLFQARRTVRDFFSADPKNWRPTAKTPNPEN</sequence>
<dbReference type="InterPro" id="IPR011663">
    <property type="entry name" value="UTRA"/>
</dbReference>
<name>A0ABQ5U1R8_9PROT</name>
<accession>A0ABQ5U1R8</accession>
<dbReference type="CDD" id="cd07377">
    <property type="entry name" value="WHTH_GntR"/>
    <property type="match status" value="1"/>
</dbReference>
<evidence type="ECO:0000313" key="6">
    <source>
        <dbReference type="Proteomes" id="UP001161409"/>
    </source>
</evidence>
<dbReference type="InterPro" id="IPR028978">
    <property type="entry name" value="Chorismate_lyase_/UTRA_dom_sf"/>
</dbReference>
<dbReference type="InterPro" id="IPR000524">
    <property type="entry name" value="Tscrpt_reg_HTH_GntR"/>
</dbReference>
<dbReference type="SUPFAM" id="SSF64288">
    <property type="entry name" value="Chorismate lyase-like"/>
    <property type="match status" value="1"/>
</dbReference>
<dbReference type="PANTHER" id="PTHR44846">
    <property type="entry name" value="MANNOSYL-D-GLYCERATE TRANSPORT/METABOLISM SYSTEM REPRESSOR MNGR-RELATED"/>
    <property type="match status" value="1"/>
</dbReference>
<comment type="caution">
    <text evidence="5">The sequence shown here is derived from an EMBL/GenBank/DDBJ whole genome shotgun (WGS) entry which is preliminary data.</text>
</comment>
<evidence type="ECO:0000259" key="4">
    <source>
        <dbReference type="PROSITE" id="PS50949"/>
    </source>
</evidence>
<gene>
    <name evidence="5" type="ORF">GCM10007924_03460</name>
</gene>
<dbReference type="InterPro" id="IPR036390">
    <property type="entry name" value="WH_DNA-bd_sf"/>
</dbReference>
<keyword evidence="3" id="KW-0804">Transcription</keyword>
<dbReference type="SUPFAM" id="SSF46785">
    <property type="entry name" value="Winged helix' DNA-binding domain"/>
    <property type="match status" value="1"/>
</dbReference>
<evidence type="ECO:0000256" key="2">
    <source>
        <dbReference type="ARBA" id="ARBA00023125"/>
    </source>
</evidence>
<keyword evidence="6" id="KW-1185">Reference proteome</keyword>
<dbReference type="Pfam" id="PF00392">
    <property type="entry name" value="GntR"/>
    <property type="match status" value="1"/>
</dbReference>
<dbReference type="PANTHER" id="PTHR44846:SF1">
    <property type="entry name" value="MANNOSYL-D-GLYCERATE TRANSPORT_METABOLISM SYSTEM REPRESSOR MNGR-RELATED"/>
    <property type="match status" value="1"/>
</dbReference>
<dbReference type="InterPro" id="IPR050679">
    <property type="entry name" value="Bact_HTH_transcr_reg"/>
</dbReference>
<keyword evidence="1" id="KW-0805">Transcription regulation</keyword>
<dbReference type="SMART" id="SM00866">
    <property type="entry name" value="UTRA"/>
    <property type="match status" value="1"/>
</dbReference>
<keyword evidence="2" id="KW-0238">DNA-binding</keyword>
<dbReference type="Gene3D" id="3.40.1410.10">
    <property type="entry name" value="Chorismate lyase-like"/>
    <property type="match status" value="1"/>
</dbReference>
<evidence type="ECO:0000313" key="5">
    <source>
        <dbReference type="EMBL" id="GLQ05125.1"/>
    </source>
</evidence>
<dbReference type="EMBL" id="BSNF01000001">
    <property type="protein sequence ID" value="GLQ05125.1"/>
    <property type="molecule type" value="Genomic_DNA"/>
</dbReference>
<dbReference type="SMART" id="SM00345">
    <property type="entry name" value="HTH_GNTR"/>
    <property type="match status" value="1"/>
</dbReference>
<proteinExistence type="predicted"/>
<organism evidence="5 6">
    <name type="scientific">Sneathiella chinensis</name>
    <dbReference type="NCBI Taxonomy" id="349750"/>
    <lineage>
        <taxon>Bacteria</taxon>
        <taxon>Pseudomonadati</taxon>
        <taxon>Pseudomonadota</taxon>
        <taxon>Alphaproteobacteria</taxon>
        <taxon>Sneathiellales</taxon>
        <taxon>Sneathiellaceae</taxon>
        <taxon>Sneathiella</taxon>
    </lineage>
</organism>
<dbReference type="Proteomes" id="UP001161409">
    <property type="component" value="Unassembled WGS sequence"/>
</dbReference>
<protein>
    <submittedName>
        <fullName evidence="5">GntR family transcriptional regulator</fullName>
    </submittedName>
</protein>